<evidence type="ECO:0008006" key="5">
    <source>
        <dbReference type="Google" id="ProtNLM"/>
    </source>
</evidence>
<sequence length="264" mass="27070">MSARTSVARMLAGPEEWNRRRLQLLLVVAVLVVIAVVAGIVWSVIELLGAGATPHSPSAESGTAARDSAAARATSIDEARPGPLSTGHTGTIRIPQPSKLGGAQVGTGFPPTAEGALAQLIAIDRRAIESASVVTAQDVIAVWAAPGGPSAESWSGVAAVQTLLEAAGLPANGSTDLAIQLEPAMGLVLDAGTGMATVCVDFIVTARVVGNPPDRVAAADCQHMTWHGDSWAIASGEEAEPTPSLWPGTQASYDAGYRWLEFLP</sequence>
<reference evidence="3 4" key="1">
    <citation type="submission" date="2021-05" db="EMBL/GenBank/DDBJ databases">
        <title>Complete genome of Nocardioides aquaticus KCTC 9944T isolated from meromictic and hypersaline Ekho Lake, Antarctica.</title>
        <authorList>
            <person name="Hwang K."/>
            <person name="Kim K.M."/>
            <person name="Choe H."/>
        </authorList>
    </citation>
    <scope>NUCLEOTIDE SEQUENCE [LARGE SCALE GENOMIC DNA]</scope>
    <source>
        <strain evidence="3 4">KCTC 9944</strain>
    </source>
</reference>
<evidence type="ECO:0000256" key="1">
    <source>
        <dbReference type="SAM" id="MobiDB-lite"/>
    </source>
</evidence>
<evidence type="ECO:0000313" key="3">
    <source>
        <dbReference type="EMBL" id="QVT79200.1"/>
    </source>
</evidence>
<evidence type="ECO:0000313" key="4">
    <source>
        <dbReference type="Proteomes" id="UP000679307"/>
    </source>
</evidence>
<keyword evidence="2" id="KW-1133">Transmembrane helix</keyword>
<accession>A0ABX8EFC3</accession>
<proteinExistence type="predicted"/>
<dbReference type="Proteomes" id="UP000679307">
    <property type="component" value="Chromosome"/>
</dbReference>
<gene>
    <name evidence="3" type="ORF">ENKNEFLB_01581</name>
</gene>
<keyword evidence="2" id="KW-0472">Membrane</keyword>
<name>A0ABX8EFC3_9ACTN</name>
<protein>
    <recommendedName>
        <fullName evidence="5">GerMN domain-containing protein</fullName>
    </recommendedName>
</protein>
<dbReference type="EMBL" id="CP075371">
    <property type="protein sequence ID" value="QVT79200.1"/>
    <property type="molecule type" value="Genomic_DNA"/>
</dbReference>
<feature type="transmembrane region" description="Helical" evidence="2">
    <location>
        <begin position="24"/>
        <end position="45"/>
    </location>
</feature>
<keyword evidence="2" id="KW-0812">Transmembrane</keyword>
<organism evidence="3 4">
    <name type="scientific">Nocardioides aquaticus</name>
    <dbReference type="NCBI Taxonomy" id="160826"/>
    <lineage>
        <taxon>Bacteria</taxon>
        <taxon>Bacillati</taxon>
        <taxon>Actinomycetota</taxon>
        <taxon>Actinomycetes</taxon>
        <taxon>Propionibacteriales</taxon>
        <taxon>Nocardioidaceae</taxon>
        <taxon>Nocardioides</taxon>
    </lineage>
</organism>
<feature type="region of interest" description="Disordered" evidence="1">
    <location>
        <begin position="54"/>
        <end position="97"/>
    </location>
</feature>
<feature type="compositionally biased region" description="Low complexity" evidence="1">
    <location>
        <begin position="63"/>
        <end position="74"/>
    </location>
</feature>
<evidence type="ECO:0000256" key="2">
    <source>
        <dbReference type="SAM" id="Phobius"/>
    </source>
</evidence>
<keyword evidence="4" id="KW-1185">Reference proteome</keyword>